<evidence type="ECO:0000313" key="3">
    <source>
        <dbReference type="Proteomes" id="UP000030689"/>
    </source>
</evidence>
<sequence length="141" mass="16483">MNPATADESQRRHQPWWKSKYVIYDIVMHILLIAFIVATFLYVRLHKIPIAANKTHMIKILGFYCYTAILGAISWVILLKNKPELHFRGGTMDRVSHIIGFVFLIVLFYSISPVFAFCFTIPFSWWFLSVLIHTLYVILCT</sequence>
<name>V4MWF4_EUTSA</name>
<feature type="transmembrane region" description="Helical" evidence="1">
    <location>
        <begin position="21"/>
        <end position="45"/>
    </location>
</feature>
<evidence type="ECO:0000256" key="1">
    <source>
        <dbReference type="SAM" id="Phobius"/>
    </source>
</evidence>
<feature type="transmembrane region" description="Helical" evidence="1">
    <location>
        <begin position="57"/>
        <end position="78"/>
    </location>
</feature>
<accession>V4MWF4</accession>
<organism evidence="2 3">
    <name type="scientific">Eutrema salsugineum</name>
    <name type="common">Saltwater cress</name>
    <name type="synonym">Sisymbrium salsugineum</name>
    <dbReference type="NCBI Taxonomy" id="72664"/>
    <lineage>
        <taxon>Eukaryota</taxon>
        <taxon>Viridiplantae</taxon>
        <taxon>Streptophyta</taxon>
        <taxon>Embryophyta</taxon>
        <taxon>Tracheophyta</taxon>
        <taxon>Spermatophyta</taxon>
        <taxon>Magnoliopsida</taxon>
        <taxon>eudicotyledons</taxon>
        <taxon>Gunneridae</taxon>
        <taxon>Pentapetalae</taxon>
        <taxon>rosids</taxon>
        <taxon>malvids</taxon>
        <taxon>Brassicales</taxon>
        <taxon>Brassicaceae</taxon>
        <taxon>Eutremeae</taxon>
        <taxon>Eutrema</taxon>
    </lineage>
</organism>
<dbReference type="AlphaFoldDB" id="V4MWF4"/>
<keyword evidence="1" id="KW-1133">Transmembrane helix</keyword>
<protein>
    <submittedName>
        <fullName evidence="2">Uncharacterized protein</fullName>
    </submittedName>
</protein>
<dbReference type="KEGG" id="eus:EUTSA_v10009332mg"/>
<reference evidence="2 3" key="1">
    <citation type="journal article" date="2013" name="Front. Plant Sci.">
        <title>The Reference Genome of the Halophytic Plant Eutrema salsugineum.</title>
        <authorList>
            <person name="Yang R."/>
            <person name="Jarvis D.E."/>
            <person name="Chen H."/>
            <person name="Beilstein M.A."/>
            <person name="Grimwood J."/>
            <person name="Jenkins J."/>
            <person name="Shu S."/>
            <person name="Prochnik S."/>
            <person name="Xin M."/>
            <person name="Ma C."/>
            <person name="Schmutz J."/>
            <person name="Wing R.A."/>
            <person name="Mitchell-Olds T."/>
            <person name="Schumaker K.S."/>
            <person name="Wang X."/>
        </authorList>
    </citation>
    <scope>NUCLEOTIDE SEQUENCE [LARGE SCALE GENOMIC DNA]</scope>
</reference>
<evidence type="ECO:0000313" key="2">
    <source>
        <dbReference type="EMBL" id="ESQ36666.1"/>
    </source>
</evidence>
<feature type="transmembrane region" description="Helical" evidence="1">
    <location>
        <begin position="123"/>
        <end position="140"/>
    </location>
</feature>
<proteinExistence type="predicted"/>
<keyword evidence="1" id="KW-0812">Transmembrane</keyword>
<feature type="transmembrane region" description="Helical" evidence="1">
    <location>
        <begin position="98"/>
        <end position="117"/>
    </location>
</feature>
<keyword evidence="1" id="KW-0472">Membrane</keyword>
<dbReference type="OMA" id="WKSKYVI"/>
<dbReference type="Gramene" id="ESQ36666">
    <property type="protein sequence ID" value="ESQ36666"/>
    <property type="gene ID" value="EUTSA_v10009332mg"/>
</dbReference>
<dbReference type="Proteomes" id="UP000030689">
    <property type="component" value="Unassembled WGS sequence"/>
</dbReference>
<keyword evidence="3" id="KW-1185">Reference proteome</keyword>
<gene>
    <name evidence="2" type="ORF">EUTSA_v10009332mg</name>
</gene>
<dbReference type="EMBL" id="KI517683">
    <property type="protein sequence ID" value="ESQ36666.1"/>
    <property type="molecule type" value="Genomic_DNA"/>
</dbReference>